<proteinExistence type="predicted"/>
<reference evidence="2 3" key="1">
    <citation type="journal article" date="2012" name="Genome Biol.">
        <title>Genome and low-iron response of an oceanic diatom adapted to chronic iron limitation.</title>
        <authorList>
            <person name="Lommer M."/>
            <person name="Specht M."/>
            <person name="Roy A.S."/>
            <person name="Kraemer L."/>
            <person name="Andreson R."/>
            <person name="Gutowska M.A."/>
            <person name="Wolf J."/>
            <person name="Bergner S.V."/>
            <person name="Schilhabel M.B."/>
            <person name="Klostermeier U.C."/>
            <person name="Beiko R.G."/>
            <person name="Rosenstiel P."/>
            <person name="Hippler M."/>
            <person name="Laroche J."/>
        </authorList>
    </citation>
    <scope>NUCLEOTIDE SEQUENCE [LARGE SCALE GENOMIC DNA]</scope>
    <source>
        <strain evidence="2 3">CCMP1005</strain>
    </source>
</reference>
<evidence type="ECO:0000313" key="2">
    <source>
        <dbReference type="EMBL" id="EJK54187.1"/>
    </source>
</evidence>
<organism evidence="2 3">
    <name type="scientific">Thalassiosira oceanica</name>
    <name type="common">Marine diatom</name>
    <dbReference type="NCBI Taxonomy" id="159749"/>
    <lineage>
        <taxon>Eukaryota</taxon>
        <taxon>Sar</taxon>
        <taxon>Stramenopiles</taxon>
        <taxon>Ochrophyta</taxon>
        <taxon>Bacillariophyta</taxon>
        <taxon>Coscinodiscophyceae</taxon>
        <taxon>Thalassiosirophycidae</taxon>
        <taxon>Thalassiosirales</taxon>
        <taxon>Thalassiosiraceae</taxon>
        <taxon>Thalassiosira</taxon>
    </lineage>
</organism>
<keyword evidence="3" id="KW-1185">Reference proteome</keyword>
<feature type="compositionally biased region" description="Low complexity" evidence="1">
    <location>
        <begin position="1"/>
        <end position="16"/>
    </location>
</feature>
<dbReference type="Proteomes" id="UP000266841">
    <property type="component" value="Unassembled WGS sequence"/>
</dbReference>
<dbReference type="AlphaFoldDB" id="K0S5R5"/>
<evidence type="ECO:0000256" key="1">
    <source>
        <dbReference type="SAM" id="MobiDB-lite"/>
    </source>
</evidence>
<evidence type="ECO:0000313" key="3">
    <source>
        <dbReference type="Proteomes" id="UP000266841"/>
    </source>
</evidence>
<sequence length="182" mass="19186">MASAPTRRSAAASSWPADPPRTSASGPRSRAPIRASYTRYAAVPMSKRTAGSRTPSAPARSGGMCGASPTARSDRVTVPKRTRRPTLSASPEGRGCAWRRRFEPIAHAVSYSQRSAIRPFRLRIPLIFAIRSQDRGAATIGSTCGRPTTTPETDSSSSSSVSSAAVGFVGLALCSRFSTRGD</sequence>
<feature type="region of interest" description="Disordered" evidence="1">
    <location>
        <begin position="1"/>
        <end position="94"/>
    </location>
</feature>
<feature type="region of interest" description="Disordered" evidence="1">
    <location>
        <begin position="138"/>
        <end position="163"/>
    </location>
</feature>
<comment type="caution">
    <text evidence="2">The sequence shown here is derived from an EMBL/GenBank/DDBJ whole genome shotgun (WGS) entry which is preliminary data.</text>
</comment>
<gene>
    <name evidence="2" type="ORF">THAOC_26250</name>
</gene>
<protein>
    <submittedName>
        <fullName evidence="2">Uncharacterized protein</fullName>
    </submittedName>
</protein>
<feature type="compositionally biased region" description="Polar residues" evidence="1">
    <location>
        <begin position="140"/>
        <end position="154"/>
    </location>
</feature>
<accession>K0S5R5</accession>
<name>K0S5R5_THAOC</name>
<dbReference type="EMBL" id="AGNL01036236">
    <property type="protein sequence ID" value="EJK54187.1"/>
    <property type="molecule type" value="Genomic_DNA"/>
</dbReference>